<evidence type="ECO:0000313" key="2">
    <source>
        <dbReference type="Proteomes" id="UP001305414"/>
    </source>
</evidence>
<evidence type="ECO:0000313" key="1">
    <source>
        <dbReference type="EMBL" id="KAK5633505.1"/>
    </source>
</evidence>
<comment type="caution">
    <text evidence="1">The sequence shown here is derived from an EMBL/GenBank/DDBJ whole genome shotgun (WGS) entry which is preliminary data.</text>
</comment>
<organism evidence="1 2">
    <name type="scientific">Xylaria bambusicola</name>
    <dbReference type="NCBI Taxonomy" id="326684"/>
    <lineage>
        <taxon>Eukaryota</taxon>
        <taxon>Fungi</taxon>
        <taxon>Dikarya</taxon>
        <taxon>Ascomycota</taxon>
        <taxon>Pezizomycotina</taxon>
        <taxon>Sordariomycetes</taxon>
        <taxon>Xylariomycetidae</taxon>
        <taxon>Xylariales</taxon>
        <taxon>Xylariaceae</taxon>
        <taxon>Xylaria</taxon>
    </lineage>
</organism>
<gene>
    <name evidence="1" type="ORF">RRF57_009219</name>
</gene>
<reference evidence="1 2" key="1">
    <citation type="submission" date="2023-10" db="EMBL/GenBank/DDBJ databases">
        <title>Draft genome sequence of Xylaria bambusicola isolate GMP-LS, the root and basal stem rot pathogen of sugarcane in Indonesia.</title>
        <authorList>
            <person name="Selvaraj P."/>
            <person name="Muralishankar V."/>
            <person name="Muruganantham S."/>
            <person name="Sp S."/>
            <person name="Haryani S."/>
            <person name="Lau K.J.X."/>
            <person name="Naqvi N.I."/>
        </authorList>
    </citation>
    <scope>NUCLEOTIDE SEQUENCE [LARGE SCALE GENOMIC DNA]</scope>
    <source>
        <strain evidence="1">GMP-LS</strain>
    </source>
</reference>
<protein>
    <submittedName>
        <fullName evidence="1">Uncharacterized protein</fullName>
    </submittedName>
</protein>
<sequence>MAAVEQAPQPDFHVLSRHLQGMAIEVDRCSNLVGLHNTNAILHAITELTNTVNTSVAELRNERQTIRNEMRDMGRSLELRLNDLWAGFGN</sequence>
<proteinExistence type="predicted"/>
<dbReference type="Proteomes" id="UP001305414">
    <property type="component" value="Unassembled WGS sequence"/>
</dbReference>
<keyword evidence="2" id="KW-1185">Reference proteome</keyword>
<name>A0AAN7UJ76_9PEZI</name>
<dbReference type="EMBL" id="JAWHQM010000033">
    <property type="protein sequence ID" value="KAK5633505.1"/>
    <property type="molecule type" value="Genomic_DNA"/>
</dbReference>
<accession>A0AAN7UJ76</accession>
<dbReference type="AlphaFoldDB" id="A0AAN7UJ76"/>